<reference evidence="6 7" key="1">
    <citation type="submission" date="2019-11" db="EMBL/GenBank/DDBJ databases">
        <title>Genome of Strain BIT-d1.</title>
        <authorList>
            <person name="Yang Y."/>
        </authorList>
    </citation>
    <scope>NUCLEOTIDE SEQUENCE [LARGE SCALE GENOMIC DNA]</scope>
    <source>
        <strain evidence="6 7">BIT-d1</strain>
    </source>
</reference>
<dbReference type="AlphaFoldDB" id="A0A6I3LLQ9"/>
<dbReference type="PIRSF" id="PIRSF002583">
    <property type="entry name" value="Hsp90"/>
    <property type="match status" value="1"/>
</dbReference>
<dbReference type="GO" id="GO:0016887">
    <property type="term" value="F:ATP hydrolysis activity"/>
    <property type="evidence" value="ECO:0007669"/>
    <property type="project" value="InterPro"/>
</dbReference>
<dbReference type="Pfam" id="PF13589">
    <property type="entry name" value="HATPase_c_3"/>
    <property type="match status" value="1"/>
</dbReference>
<evidence type="ECO:0000256" key="3">
    <source>
        <dbReference type="ARBA" id="ARBA00022840"/>
    </source>
</evidence>
<dbReference type="InterPro" id="IPR020568">
    <property type="entry name" value="Ribosomal_Su5_D2-typ_SF"/>
</dbReference>
<evidence type="ECO:0000256" key="5">
    <source>
        <dbReference type="PIRSR" id="PIRSR002583-1"/>
    </source>
</evidence>
<evidence type="ECO:0000313" key="6">
    <source>
        <dbReference type="EMBL" id="MTG96915.1"/>
    </source>
</evidence>
<dbReference type="NCBIfam" id="NF010683">
    <property type="entry name" value="PRK14083.1"/>
    <property type="match status" value="1"/>
</dbReference>
<sequence length="593" mass="67807">MDENQKQYQFQVNMKGMIELLSEHIYSSPTVFIRELLQNGMDAVTMRKGIDSSFQGRIDVTFDGDQMTFQDNGIGLTQDDVHQFLSVIGQSSKRGDLADKDLIGKFGIGLLSCLVVSEAIVVETRSLYKEESVRWTGRADGTYEVEIIDLLPEVGTKVILKAKRSWRTLFRKEDVKENILFYGSALPIAVNLIENGETEQLLNGNPVWLDPESTKEDLLAYGKEVFKTRFLDVFRLESEAGELQGVAFIIPNKVNTTATKEHKIFLKRMYLCDQATNLLPEWTSFVRCIINSNALQPTASRESLMNNTVLQETKKELSDCFKNYLKTLSLTNIEVLEQIITIHHMFIKSLAASDTEIMNLFEDYLPFETNQGMMSFGLIKESYKNIYYTPSLDDYRQIRRIAGSQKKLVINAAYSYETDLIDKIKRQRPDLSIEKIAPNDILQEFEAAIVKDDTIDEFVTRANAILKKHYCKAEVKRFEPKDTTAIYIANEDALSSKNIQSLSTSSNPFASTLKHFKKQEEVIPTLCFNQQNELIEKVMVIDDKELFEALINVLYVQSLMLGGYTINKREMDTFNDALYQFMILGMSSFLPKF</sequence>
<dbReference type="EMBL" id="WMJX01000002">
    <property type="protein sequence ID" value="MTG96915.1"/>
    <property type="molecule type" value="Genomic_DNA"/>
</dbReference>
<comment type="caution">
    <text evidence="6">The sequence shown here is derived from an EMBL/GenBank/DDBJ whole genome shotgun (WGS) entry which is preliminary data.</text>
</comment>
<dbReference type="Pfam" id="PF00183">
    <property type="entry name" value="HSP90"/>
    <property type="match status" value="1"/>
</dbReference>
<keyword evidence="3 5" id="KW-0067">ATP-binding</keyword>
<dbReference type="RefSeq" id="WP_155090964.1">
    <property type="nucleotide sequence ID" value="NZ_CP102754.1"/>
</dbReference>
<accession>A0A6I3LLQ9</accession>
<evidence type="ECO:0000256" key="2">
    <source>
        <dbReference type="ARBA" id="ARBA00022741"/>
    </source>
</evidence>
<keyword evidence="2 5" id="KW-0547">Nucleotide-binding</keyword>
<dbReference type="PANTHER" id="PTHR11528">
    <property type="entry name" value="HEAT SHOCK PROTEIN 90 FAMILY MEMBER"/>
    <property type="match status" value="1"/>
</dbReference>
<dbReference type="GO" id="GO:0051082">
    <property type="term" value="F:unfolded protein binding"/>
    <property type="evidence" value="ECO:0007669"/>
    <property type="project" value="InterPro"/>
</dbReference>
<evidence type="ECO:0000256" key="1">
    <source>
        <dbReference type="ARBA" id="ARBA00008239"/>
    </source>
</evidence>
<dbReference type="OrthoDB" id="9802640at2"/>
<dbReference type="SUPFAM" id="SSF55874">
    <property type="entry name" value="ATPase domain of HSP90 chaperone/DNA topoisomerase II/histidine kinase"/>
    <property type="match status" value="1"/>
</dbReference>
<gene>
    <name evidence="6" type="ORF">GJV76_01930</name>
</gene>
<feature type="binding site" evidence="5">
    <location>
        <position position="301"/>
    </location>
    <ligand>
        <name>ATP</name>
        <dbReference type="ChEBI" id="CHEBI:30616"/>
    </ligand>
</feature>
<dbReference type="SUPFAM" id="SSF54211">
    <property type="entry name" value="Ribosomal protein S5 domain 2-like"/>
    <property type="match status" value="1"/>
</dbReference>
<evidence type="ECO:0000256" key="4">
    <source>
        <dbReference type="ARBA" id="ARBA00023186"/>
    </source>
</evidence>
<dbReference type="InterPro" id="IPR036890">
    <property type="entry name" value="HATPase_C_sf"/>
</dbReference>
<dbReference type="Gene3D" id="3.30.230.80">
    <property type="match status" value="1"/>
</dbReference>
<organism evidence="6 7">
    <name type="scientific">Myroides albus</name>
    <dbReference type="NCBI Taxonomy" id="2562892"/>
    <lineage>
        <taxon>Bacteria</taxon>
        <taxon>Pseudomonadati</taxon>
        <taxon>Bacteroidota</taxon>
        <taxon>Flavobacteriia</taxon>
        <taxon>Flavobacteriales</taxon>
        <taxon>Flavobacteriaceae</taxon>
        <taxon>Myroides</taxon>
    </lineage>
</organism>
<dbReference type="GO" id="GO:0005524">
    <property type="term" value="F:ATP binding"/>
    <property type="evidence" value="ECO:0007669"/>
    <property type="project" value="UniProtKB-KW"/>
</dbReference>
<name>A0A6I3LLQ9_9FLAO</name>
<feature type="binding site" evidence="5">
    <location>
        <position position="71"/>
    </location>
    <ligand>
        <name>ATP</name>
        <dbReference type="ChEBI" id="CHEBI:30616"/>
    </ligand>
</feature>
<dbReference type="Proteomes" id="UP000438760">
    <property type="component" value="Unassembled WGS sequence"/>
</dbReference>
<keyword evidence="4" id="KW-0143">Chaperone</keyword>
<dbReference type="Gene3D" id="3.30.565.10">
    <property type="entry name" value="Histidine kinase-like ATPase, C-terminal domain"/>
    <property type="match status" value="1"/>
</dbReference>
<comment type="similarity">
    <text evidence="1">Belongs to the heat shock protein 90 family.</text>
</comment>
<protein>
    <submittedName>
        <fullName evidence="6">HSP90 family protein</fullName>
    </submittedName>
</protein>
<feature type="binding site" evidence="5">
    <location>
        <position position="35"/>
    </location>
    <ligand>
        <name>ATP</name>
        <dbReference type="ChEBI" id="CHEBI:30616"/>
    </ligand>
</feature>
<dbReference type="GO" id="GO:0140662">
    <property type="term" value="F:ATP-dependent protein folding chaperone"/>
    <property type="evidence" value="ECO:0007669"/>
    <property type="project" value="InterPro"/>
</dbReference>
<evidence type="ECO:0000313" key="7">
    <source>
        <dbReference type="Proteomes" id="UP000438760"/>
    </source>
</evidence>
<dbReference type="InterPro" id="IPR001404">
    <property type="entry name" value="Hsp90_fam"/>
</dbReference>
<feature type="binding site" evidence="5">
    <location>
        <position position="39"/>
    </location>
    <ligand>
        <name>ATP</name>
        <dbReference type="ChEBI" id="CHEBI:30616"/>
    </ligand>
</feature>
<proteinExistence type="inferred from homology"/>
<keyword evidence="7" id="KW-1185">Reference proteome</keyword>
<feature type="binding site" evidence="5">
    <location>
        <position position="156"/>
    </location>
    <ligand>
        <name>ATP</name>
        <dbReference type="ChEBI" id="CHEBI:30616"/>
    </ligand>
</feature>